<dbReference type="GO" id="GO:0000956">
    <property type="term" value="P:nuclear-transcribed mRNA catabolic process"/>
    <property type="evidence" value="ECO:0007669"/>
    <property type="project" value="TreeGrafter"/>
</dbReference>
<dbReference type="PANTHER" id="PTHR45841">
    <property type="entry name" value="MRNA TURNOVER PROTEIN 4 MRTO4"/>
    <property type="match status" value="1"/>
</dbReference>
<gene>
    <name evidence="10" type="ORF">FDP41_008253</name>
</gene>
<dbReference type="InterPro" id="IPR043164">
    <property type="entry name" value="Ribosomal_uL10-like_insert_sf"/>
</dbReference>
<dbReference type="CDD" id="cd05796">
    <property type="entry name" value="Ribosomal_P0_like"/>
    <property type="match status" value="1"/>
</dbReference>
<evidence type="ECO:0000256" key="1">
    <source>
        <dbReference type="ARBA" id="ARBA00002200"/>
    </source>
</evidence>
<dbReference type="EMBL" id="VFQX01000060">
    <property type="protein sequence ID" value="KAF0973549.1"/>
    <property type="molecule type" value="Genomic_DNA"/>
</dbReference>
<dbReference type="VEuPathDB" id="AmoebaDB:NF0002830"/>
<keyword evidence="11" id="KW-1185">Reference proteome</keyword>
<dbReference type="Gene3D" id="3.90.105.20">
    <property type="match status" value="1"/>
</dbReference>
<dbReference type="OMA" id="LEWAENY"/>
<dbReference type="Proteomes" id="UP000444721">
    <property type="component" value="Unassembled WGS sequence"/>
</dbReference>
<dbReference type="InterPro" id="IPR040637">
    <property type="entry name" value="Ribosomal_uL10-like_insert"/>
</dbReference>
<evidence type="ECO:0000256" key="2">
    <source>
        <dbReference type="ARBA" id="ARBA00004046"/>
    </source>
</evidence>
<reference evidence="10 11" key="1">
    <citation type="journal article" date="2019" name="Sci. Rep.">
        <title>Nanopore sequencing improves the draft genome of the human pathogenic amoeba Naegleria fowleri.</title>
        <authorList>
            <person name="Liechti N."/>
            <person name="Schurch N."/>
            <person name="Bruggmann R."/>
            <person name="Wittwer M."/>
        </authorList>
    </citation>
    <scope>NUCLEOTIDE SEQUENCE [LARGE SCALE GENOMIC DNA]</scope>
    <source>
        <strain evidence="10 11">ATCC 30894</strain>
    </source>
</reference>
<comment type="function">
    <text evidence="1">Ribosomal protein P0 is the functional equivalent of E.coli protein L10.</text>
</comment>
<proteinExistence type="inferred from homology"/>
<dbReference type="GO" id="GO:0030687">
    <property type="term" value="C:preribosome, large subunit precursor"/>
    <property type="evidence" value="ECO:0007669"/>
    <property type="project" value="TreeGrafter"/>
</dbReference>
<dbReference type="PANTHER" id="PTHR45841:SF1">
    <property type="entry name" value="MRNA TURNOVER PROTEIN 4 HOMOLOG"/>
    <property type="match status" value="1"/>
</dbReference>
<feature type="domain" description="Large ribosomal subunit protein uL10-like insertion" evidence="9">
    <location>
        <begin position="126"/>
        <end position="195"/>
    </location>
</feature>
<dbReference type="GO" id="GO:0003723">
    <property type="term" value="F:RNA binding"/>
    <property type="evidence" value="ECO:0007669"/>
    <property type="project" value="TreeGrafter"/>
</dbReference>
<keyword evidence="5 7" id="KW-0963">Cytoplasm</keyword>
<comment type="subunit">
    <text evidence="7">Associates with the pre-60S ribosomal particle.</text>
</comment>
<comment type="subcellular location">
    <subcellularLocation>
        <location evidence="7">Cytoplasm</location>
    </subcellularLocation>
    <subcellularLocation>
        <location evidence="7">Nucleus</location>
        <location evidence="7">Nucleolus</location>
    </subcellularLocation>
</comment>
<sequence length="241" mass="28044">MPKAKRDKIISLTKTKKRSTKEQKTKLIDEIRQAIEEHDHIYVLDFSNCRTNHVKEIRRDFMDSKLFMTKNKVMRVALGTSEENETEPNLHHASKFLTATRALLITNRAPEQVKEYFSNFVRSDFAQAGFVATKTITLEAGPVEWMPFSLEERFQQLGLPIEVKNKVICITRDFNLCTFGEPITVQQAKLLKHFGHELAEFKASVVCHYDKKKKEFERFVEEPVQGDEEQEDDGDDDMEDQ</sequence>
<evidence type="ECO:0000256" key="6">
    <source>
        <dbReference type="ARBA" id="ARBA00023242"/>
    </source>
</evidence>
<feature type="compositionally biased region" description="Acidic residues" evidence="8">
    <location>
        <begin position="224"/>
        <end position="241"/>
    </location>
</feature>
<evidence type="ECO:0000256" key="7">
    <source>
        <dbReference type="RuleBase" id="RU364039"/>
    </source>
</evidence>
<dbReference type="GO" id="GO:0006364">
    <property type="term" value="P:rRNA processing"/>
    <property type="evidence" value="ECO:0007669"/>
    <property type="project" value="TreeGrafter"/>
</dbReference>
<dbReference type="Pfam" id="PF00466">
    <property type="entry name" value="Ribosomal_L10"/>
    <property type="match status" value="1"/>
</dbReference>
<dbReference type="VEuPathDB" id="AmoebaDB:FDP41_008253"/>
<evidence type="ECO:0000256" key="3">
    <source>
        <dbReference type="ARBA" id="ARBA00008889"/>
    </source>
</evidence>
<dbReference type="GO" id="GO:0005730">
    <property type="term" value="C:nucleolus"/>
    <property type="evidence" value="ECO:0007669"/>
    <property type="project" value="UniProtKB-SubCell"/>
</dbReference>
<evidence type="ECO:0000313" key="10">
    <source>
        <dbReference type="EMBL" id="KAF0973549.1"/>
    </source>
</evidence>
<dbReference type="InterPro" id="IPR043141">
    <property type="entry name" value="Ribosomal_uL10-like_sf"/>
</dbReference>
<organism evidence="10 11">
    <name type="scientific">Naegleria fowleri</name>
    <name type="common">Brain eating amoeba</name>
    <dbReference type="NCBI Taxonomy" id="5763"/>
    <lineage>
        <taxon>Eukaryota</taxon>
        <taxon>Discoba</taxon>
        <taxon>Heterolobosea</taxon>
        <taxon>Tetramitia</taxon>
        <taxon>Eutetramitia</taxon>
        <taxon>Vahlkampfiidae</taxon>
        <taxon>Naegleria</taxon>
    </lineage>
</organism>
<protein>
    <recommendedName>
        <fullName evidence="7">Ribosome assembly factor mrt4</fullName>
    </recommendedName>
</protein>
<dbReference type="GeneID" id="68115471"/>
<name>A0A6A5BKZ8_NAEFO</name>
<comment type="subunit">
    <text evidence="4">P0 forms a pentameric complex by interaction with dimers of P1 and P2.</text>
</comment>
<dbReference type="InterPro" id="IPR051742">
    <property type="entry name" value="Ribosome_Assembly_uL10"/>
</dbReference>
<dbReference type="GO" id="GO:0005737">
    <property type="term" value="C:cytoplasm"/>
    <property type="evidence" value="ECO:0007669"/>
    <property type="project" value="UniProtKB-SubCell"/>
</dbReference>
<feature type="region of interest" description="Disordered" evidence="8">
    <location>
        <begin position="218"/>
        <end position="241"/>
    </location>
</feature>
<evidence type="ECO:0000256" key="5">
    <source>
        <dbReference type="ARBA" id="ARBA00022490"/>
    </source>
</evidence>
<accession>A0A6A5BKZ8</accession>
<comment type="similarity">
    <text evidence="3 7">Belongs to the universal ribosomal protein uL10 family.</text>
</comment>
<evidence type="ECO:0000259" key="9">
    <source>
        <dbReference type="Pfam" id="PF17777"/>
    </source>
</evidence>
<evidence type="ECO:0000256" key="4">
    <source>
        <dbReference type="ARBA" id="ARBA00011521"/>
    </source>
</evidence>
<dbReference type="VEuPathDB" id="AmoebaDB:NfTy_091020"/>
<evidence type="ECO:0000256" key="8">
    <source>
        <dbReference type="SAM" id="MobiDB-lite"/>
    </source>
</evidence>
<dbReference type="OrthoDB" id="10262308at2759"/>
<keyword evidence="7" id="KW-0690">Ribosome biogenesis</keyword>
<keyword evidence="6 7" id="KW-0539">Nucleus</keyword>
<dbReference type="GO" id="GO:0000027">
    <property type="term" value="P:ribosomal large subunit assembly"/>
    <property type="evidence" value="ECO:0007669"/>
    <property type="project" value="InterPro"/>
</dbReference>
<evidence type="ECO:0000313" key="11">
    <source>
        <dbReference type="Proteomes" id="UP000444721"/>
    </source>
</evidence>
<dbReference type="AlphaFoldDB" id="A0A6A5BKZ8"/>
<comment type="function">
    <text evidence="2 7">Component of the ribosome assembly machinery. Nuclear paralog of the ribosomal protein P0, it binds pre-60S subunits at an early stage of assembly in the nucleolus, and is replaced by P0 in cytoplasmic pre-60S subunits and mature 80S ribosomes.</text>
</comment>
<dbReference type="InterPro" id="IPR033867">
    <property type="entry name" value="Mrt4"/>
</dbReference>
<dbReference type="RefSeq" id="XP_044558262.1">
    <property type="nucleotide sequence ID" value="XM_044712087.1"/>
</dbReference>
<dbReference type="Pfam" id="PF17777">
    <property type="entry name" value="RL10P_insert"/>
    <property type="match status" value="1"/>
</dbReference>
<dbReference type="InterPro" id="IPR001790">
    <property type="entry name" value="Ribosomal_uL10"/>
</dbReference>
<dbReference type="Gene3D" id="3.30.70.1730">
    <property type="match status" value="1"/>
</dbReference>
<comment type="caution">
    <text evidence="10">The sequence shown here is derived from an EMBL/GenBank/DDBJ whole genome shotgun (WGS) entry which is preliminary data.</text>
</comment>
<dbReference type="SUPFAM" id="SSF160369">
    <property type="entry name" value="Ribosomal protein L10-like"/>
    <property type="match status" value="1"/>
</dbReference>
<dbReference type="FunFam" id="3.30.70.1730:FF:000005">
    <property type="entry name" value="Ribosome assembly factor mrt4"/>
    <property type="match status" value="1"/>
</dbReference>